<proteinExistence type="predicted"/>
<feature type="compositionally biased region" description="Polar residues" evidence="1">
    <location>
        <begin position="270"/>
        <end position="279"/>
    </location>
</feature>
<dbReference type="Proteomes" id="UP000653099">
    <property type="component" value="Unassembled WGS sequence"/>
</dbReference>
<organism evidence="2 3">
    <name type="scientific">Halobellus salinus</name>
    <dbReference type="NCBI Taxonomy" id="931585"/>
    <lineage>
        <taxon>Archaea</taxon>
        <taxon>Methanobacteriati</taxon>
        <taxon>Methanobacteriota</taxon>
        <taxon>Stenosarchaea group</taxon>
        <taxon>Halobacteria</taxon>
        <taxon>Halobacteriales</taxon>
        <taxon>Haloferacaceae</taxon>
        <taxon>Halobellus</taxon>
    </lineage>
</organism>
<feature type="compositionally biased region" description="Low complexity" evidence="1">
    <location>
        <begin position="187"/>
        <end position="196"/>
    </location>
</feature>
<dbReference type="AlphaFoldDB" id="A0A830EC07"/>
<comment type="caution">
    <text evidence="2">The sequence shown here is derived from an EMBL/GenBank/DDBJ whole genome shotgun (WGS) entry which is preliminary data.</text>
</comment>
<feature type="region of interest" description="Disordered" evidence="1">
    <location>
        <begin position="184"/>
        <end position="229"/>
    </location>
</feature>
<feature type="compositionally biased region" description="Pro residues" evidence="1">
    <location>
        <begin position="308"/>
        <end position="317"/>
    </location>
</feature>
<dbReference type="EMBL" id="BMOC01000012">
    <property type="protein sequence ID" value="GGJ09705.1"/>
    <property type="molecule type" value="Genomic_DNA"/>
</dbReference>
<reference evidence="2" key="2">
    <citation type="submission" date="2020-09" db="EMBL/GenBank/DDBJ databases">
        <authorList>
            <person name="Sun Q."/>
            <person name="Ohkuma M."/>
        </authorList>
    </citation>
    <scope>NUCLEOTIDE SEQUENCE</scope>
    <source>
        <strain evidence="2">JCM 14359</strain>
    </source>
</reference>
<feature type="region of interest" description="Disordered" evidence="1">
    <location>
        <begin position="264"/>
        <end position="317"/>
    </location>
</feature>
<keyword evidence="3" id="KW-1185">Reference proteome</keyword>
<evidence type="ECO:0000256" key="1">
    <source>
        <dbReference type="SAM" id="MobiDB-lite"/>
    </source>
</evidence>
<feature type="compositionally biased region" description="Polar residues" evidence="1">
    <location>
        <begin position="209"/>
        <end position="219"/>
    </location>
</feature>
<evidence type="ECO:0000313" key="2">
    <source>
        <dbReference type="EMBL" id="GGJ09705.1"/>
    </source>
</evidence>
<sequence>MAPGRRELVTLPSTFLPLCRNGRHDAPDRRRLGATVTPGSTPRLVTDTGFTRELGADGDLEGDVERLLKRTFFLDRLTRTEGFYRVDLNERTALEPDLAPDVGLDFADLYGRSIGARLEAYLDVPDRTIEAHAPRWKLTAYVTPTASNVESVPFLANDLVTVTTPTAEPTGGSATQAAAVDGFLRRPSSPSAGPDATPDPAPAPGTGTFTRSADTQSGQPGPDRTRTYVRPPETDALEQAWVGPGTPIGASKALEAAYRNRLSRGPLRGTSASPSSATTRGWPPSATRSRRCTGPGSRCRSTCAPTTNSPPTPFERC</sequence>
<gene>
    <name evidence="2" type="ORF">GCM10008995_19500</name>
</gene>
<accession>A0A830EC07</accession>
<name>A0A830EC07_9EURY</name>
<reference evidence="2" key="1">
    <citation type="journal article" date="2014" name="Int. J. Syst. Evol. Microbiol.">
        <title>Complete genome sequence of Corynebacterium casei LMG S-19264T (=DSM 44701T), isolated from a smear-ripened cheese.</title>
        <authorList>
            <consortium name="US DOE Joint Genome Institute (JGI-PGF)"/>
            <person name="Walter F."/>
            <person name="Albersmeier A."/>
            <person name="Kalinowski J."/>
            <person name="Ruckert C."/>
        </authorList>
    </citation>
    <scope>NUCLEOTIDE SEQUENCE</scope>
    <source>
        <strain evidence="2">JCM 14359</strain>
    </source>
</reference>
<evidence type="ECO:0000313" key="3">
    <source>
        <dbReference type="Proteomes" id="UP000653099"/>
    </source>
</evidence>
<protein>
    <submittedName>
        <fullName evidence="2">Uncharacterized protein</fullName>
    </submittedName>
</protein>